<feature type="region of interest" description="Disordered" evidence="2">
    <location>
        <begin position="40"/>
        <end position="62"/>
    </location>
</feature>
<evidence type="ECO:0000256" key="1">
    <source>
        <dbReference type="SAM" id="Coils"/>
    </source>
</evidence>
<evidence type="ECO:0000313" key="4">
    <source>
        <dbReference type="Proteomes" id="UP001214638"/>
    </source>
</evidence>
<evidence type="ECO:0000313" key="3">
    <source>
        <dbReference type="EMBL" id="KAK2197658.1"/>
    </source>
</evidence>
<comment type="caution">
    <text evidence="3">The sequence shown here is derived from an EMBL/GenBank/DDBJ whole genome shotgun (WGS) entry which is preliminary data.</text>
</comment>
<reference evidence="3" key="1">
    <citation type="journal article" date="2023" name="Nat. Microbiol.">
        <title>Babesia duncani multi-omics identifies virulence factors and drug targets.</title>
        <authorList>
            <person name="Singh P."/>
            <person name="Lonardi S."/>
            <person name="Liang Q."/>
            <person name="Vydyam P."/>
            <person name="Khabirova E."/>
            <person name="Fang T."/>
            <person name="Gihaz S."/>
            <person name="Thekkiniath J."/>
            <person name="Munshi M."/>
            <person name="Abel S."/>
            <person name="Ciampossin L."/>
            <person name="Batugedara G."/>
            <person name="Gupta M."/>
            <person name="Lu X.M."/>
            <person name="Lenz T."/>
            <person name="Chakravarty S."/>
            <person name="Cornillot E."/>
            <person name="Hu Y."/>
            <person name="Ma W."/>
            <person name="Gonzalez L.M."/>
            <person name="Sanchez S."/>
            <person name="Estrada K."/>
            <person name="Sanchez-Flores A."/>
            <person name="Montero E."/>
            <person name="Harb O.S."/>
            <person name="Le Roch K.G."/>
            <person name="Mamoun C.B."/>
        </authorList>
    </citation>
    <scope>NUCLEOTIDE SEQUENCE</scope>
    <source>
        <strain evidence="3">WA1</strain>
    </source>
</reference>
<feature type="compositionally biased region" description="Polar residues" evidence="2">
    <location>
        <begin position="49"/>
        <end position="61"/>
    </location>
</feature>
<keyword evidence="4" id="KW-1185">Reference proteome</keyword>
<gene>
    <name evidence="3" type="ORF">BdWA1_000661</name>
</gene>
<proteinExistence type="predicted"/>
<dbReference type="GeneID" id="94334959"/>
<dbReference type="RefSeq" id="XP_067804500.1">
    <property type="nucleotide sequence ID" value="XM_067945709.1"/>
</dbReference>
<protein>
    <submittedName>
        <fullName evidence="3">Uncharacterized protein</fullName>
    </submittedName>
</protein>
<keyword evidence="1" id="KW-0175">Coiled coil</keyword>
<feature type="coiled-coil region" evidence="1">
    <location>
        <begin position="262"/>
        <end position="289"/>
    </location>
</feature>
<dbReference type="Proteomes" id="UP001214638">
    <property type="component" value="Unassembled WGS sequence"/>
</dbReference>
<organism evidence="3 4">
    <name type="scientific">Babesia duncani</name>
    <dbReference type="NCBI Taxonomy" id="323732"/>
    <lineage>
        <taxon>Eukaryota</taxon>
        <taxon>Sar</taxon>
        <taxon>Alveolata</taxon>
        <taxon>Apicomplexa</taxon>
        <taxon>Aconoidasida</taxon>
        <taxon>Piroplasmida</taxon>
        <taxon>Babesiidae</taxon>
        <taxon>Babesia</taxon>
    </lineage>
</organism>
<dbReference type="EMBL" id="JALLKP010000001">
    <property type="protein sequence ID" value="KAK2197658.1"/>
    <property type="molecule type" value="Genomic_DNA"/>
</dbReference>
<accession>A0AAD9PMR0</accession>
<dbReference type="AlphaFoldDB" id="A0AAD9PMR0"/>
<name>A0AAD9PMR0_9APIC</name>
<dbReference type="KEGG" id="bdw:94334959"/>
<sequence length="412" mass="45832">MFIAIIVNASLFGINEHKSKSSTTEPVVELYEESVYVTPDSAAEDSAEEYSQNASSDSESFSGEYLKDVSDAAAGKRPIDPYKVYTVRAMLPVGELLVLSTASGCALLDDPTNVESAKNEALEFQFKIADLEDCARLSDSLMNGLKEQIALEWNKIGKTPMGQDVKSSTILSEINVRSNGRNNAAFPDEIFAESDSTMELASQFLATNLRVNIIPTTADGVFVFHFFLSDEATESDSINNEELRAFNDALLAINKKIQEASPEELEQMKEEYKNKLLQATNELKAEISSGTSLLESLSNDNVANVECTDLDLDKCEEVEKCKVVTFNGNKTCMVSPKTIFWLMETGCGLQSKPGLLSIARDLLKKEMIKESEYQNLRQSFNLAHICDAIVHRYMSADIDEIRHHERKRAFEF</sequence>
<evidence type="ECO:0000256" key="2">
    <source>
        <dbReference type="SAM" id="MobiDB-lite"/>
    </source>
</evidence>